<gene>
    <name evidence="2" type="ORF">ILEXP_LOCUS8813</name>
</gene>
<sequence>MVIVTCITKKVELFFLRIIMGDSLLVRFAIGTLLTLCALESCTNRKILPTLLISLWTFWKVRYRGIFWKGKVECLPFVEHALQVMLFNVYRLWQVRSLGHWKHSQSLWFVVELSYPSGFQVTEEKKGGCVV</sequence>
<evidence type="ECO:0000256" key="1">
    <source>
        <dbReference type="SAM" id="Phobius"/>
    </source>
</evidence>
<protein>
    <recommendedName>
        <fullName evidence="4">Transmembrane protein</fullName>
    </recommendedName>
</protein>
<dbReference type="AlphaFoldDB" id="A0ABC8R928"/>
<keyword evidence="1" id="KW-0812">Transmembrane</keyword>
<organism evidence="2 3">
    <name type="scientific">Ilex paraguariensis</name>
    <name type="common">yerba mate</name>
    <dbReference type="NCBI Taxonomy" id="185542"/>
    <lineage>
        <taxon>Eukaryota</taxon>
        <taxon>Viridiplantae</taxon>
        <taxon>Streptophyta</taxon>
        <taxon>Embryophyta</taxon>
        <taxon>Tracheophyta</taxon>
        <taxon>Spermatophyta</taxon>
        <taxon>Magnoliopsida</taxon>
        <taxon>eudicotyledons</taxon>
        <taxon>Gunneridae</taxon>
        <taxon>Pentapetalae</taxon>
        <taxon>asterids</taxon>
        <taxon>campanulids</taxon>
        <taxon>Aquifoliales</taxon>
        <taxon>Aquifoliaceae</taxon>
        <taxon>Ilex</taxon>
    </lineage>
</organism>
<reference evidence="2 3" key="1">
    <citation type="submission" date="2024-02" db="EMBL/GenBank/DDBJ databases">
        <authorList>
            <person name="Vignale AGUSTIN F."/>
            <person name="Sosa J E."/>
            <person name="Modenutti C."/>
        </authorList>
    </citation>
    <scope>NUCLEOTIDE SEQUENCE [LARGE SCALE GENOMIC DNA]</scope>
</reference>
<evidence type="ECO:0000313" key="3">
    <source>
        <dbReference type="Proteomes" id="UP001642360"/>
    </source>
</evidence>
<keyword evidence="1" id="KW-0472">Membrane</keyword>
<proteinExistence type="predicted"/>
<evidence type="ECO:0000313" key="2">
    <source>
        <dbReference type="EMBL" id="CAK9141248.1"/>
    </source>
</evidence>
<accession>A0ABC8R928</accession>
<feature type="transmembrane region" description="Helical" evidence="1">
    <location>
        <begin position="14"/>
        <end position="39"/>
    </location>
</feature>
<keyword evidence="1" id="KW-1133">Transmembrane helix</keyword>
<name>A0ABC8R928_9AQUA</name>
<keyword evidence="3" id="KW-1185">Reference proteome</keyword>
<evidence type="ECO:0008006" key="4">
    <source>
        <dbReference type="Google" id="ProtNLM"/>
    </source>
</evidence>
<dbReference type="EMBL" id="CAUOFW020001114">
    <property type="protein sequence ID" value="CAK9141248.1"/>
    <property type="molecule type" value="Genomic_DNA"/>
</dbReference>
<dbReference type="Proteomes" id="UP001642360">
    <property type="component" value="Unassembled WGS sequence"/>
</dbReference>
<comment type="caution">
    <text evidence="2">The sequence shown here is derived from an EMBL/GenBank/DDBJ whole genome shotgun (WGS) entry which is preliminary data.</text>
</comment>